<comment type="caution">
    <text evidence="1">The sequence shown here is derived from an EMBL/GenBank/DDBJ whole genome shotgun (WGS) entry which is preliminary data.</text>
</comment>
<dbReference type="RefSeq" id="WP_386405539.1">
    <property type="nucleotide sequence ID" value="NZ_JBHTJH010000004.1"/>
</dbReference>
<protein>
    <submittedName>
        <fullName evidence="1">Uncharacterized protein</fullName>
    </submittedName>
</protein>
<dbReference type="PROSITE" id="PS51257">
    <property type="entry name" value="PROKAR_LIPOPROTEIN"/>
    <property type="match status" value="1"/>
</dbReference>
<proteinExistence type="predicted"/>
<name>A0ABW3CY60_9FLAO</name>
<accession>A0ABW3CY60</accession>
<evidence type="ECO:0000313" key="2">
    <source>
        <dbReference type="Proteomes" id="UP001596978"/>
    </source>
</evidence>
<dbReference type="Proteomes" id="UP001596978">
    <property type="component" value="Unassembled WGS sequence"/>
</dbReference>
<evidence type="ECO:0000313" key="1">
    <source>
        <dbReference type="EMBL" id="MFD0861814.1"/>
    </source>
</evidence>
<gene>
    <name evidence="1" type="ORF">ACFQ1M_06315</name>
</gene>
<dbReference type="EMBL" id="JBHTJH010000004">
    <property type="protein sequence ID" value="MFD0861814.1"/>
    <property type="molecule type" value="Genomic_DNA"/>
</dbReference>
<sequence>MKTKIIIVYILTMIFFGCNKNTQVIEDNANGITKLDTLAVAFAFDKLLELNDDKLGMFLRKMKDGSLNKESNWEQDEERLIKVAYDNPRLNGLMKSYAVQILSSSEHTGTSDGFSICCARGMVKYTACRAIFDCGICKNEANKILCDCSDGCVCCHDKQGGCFSGCD</sequence>
<organism evidence="1 2">
    <name type="scientific">Sungkyunkwania multivorans</name>
    <dbReference type="NCBI Taxonomy" id="1173618"/>
    <lineage>
        <taxon>Bacteria</taxon>
        <taxon>Pseudomonadati</taxon>
        <taxon>Bacteroidota</taxon>
        <taxon>Flavobacteriia</taxon>
        <taxon>Flavobacteriales</taxon>
        <taxon>Flavobacteriaceae</taxon>
        <taxon>Sungkyunkwania</taxon>
    </lineage>
</organism>
<reference evidence="2" key="1">
    <citation type="journal article" date="2019" name="Int. J. Syst. Evol. Microbiol.">
        <title>The Global Catalogue of Microorganisms (GCM) 10K type strain sequencing project: providing services to taxonomists for standard genome sequencing and annotation.</title>
        <authorList>
            <consortium name="The Broad Institute Genomics Platform"/>
            <consortium name="The Broad Institute Genome Sequencing Center for Infectious Disease"/>
            <person name="Wu L."/>
            <person name="Ma J."/>
        </authorList>
    </citation>
    <scope>NUCLEOTIDE SEQUENCE [LARGE SCALE GENOMIC DNA]</scope>
    <source>
        <strain evidence="2">CCUG 62952</strain>
    </source>
</reference>
<keyword evidence="2" id="KW-1185">Reference proteome</keyword>